<evidence type="ECO:0000256" key="5">
    <source>
        <dbReference type="ARBA" id="ARBA00022821"/>
    </source>
</evidence>
<dbReference type="Pfam" id="PF18052">
    <property type="entry name" value="Rx_N"/>
    <property type="match status" value="1"/>
</dbReference>
<dbReference type="Gene3D" id="3.40.50.300">
    <property type="entry name" value="P-loop containing nucleotide triphosphate hydrolases"/>
    <property type="match status" value="1"/>
</dbReference>
<feature type="domain" description="Disease resistance N-terminal" evidence="6">
    <location>
        <begin position="16"/>
        <end position="92"/>
    </location>
</feature>
<dbReference type="Proteomes" id="UP000479710">
    <property type="component" value="Unassembled WGS sequence"/>
</dbReference>
<dbReference type="PANTHER" id="PTHR19338">
    <property type="entry name" value="TRANSLOCASE OF INNER MITOCHONDRIAL MEMBRANE 13 HOMOLOG"/>
    <property type="match status" value="1"/>
</dbReference>
<name>A0A6G1C571_9ORYZ</name>
<dbReference type="OrthoDB" id="694921at2759"/>
<dbReference type="AlphaFoldDB" id="A0A6G1C571"/>
<evidence type="ECO:0000313" key="8">
    <source>
        <dbReference type="Proteomes" id="UP000479710"/>
    </source>
</evidence>
<evidence type="ECO:0000256" key="1">
    <source>
        <dbReference type="ARBA" id="ARBA00008894"/>
    </source>
</evidence>
<evidence type="ECO:0000313" key="7">
    <source>
        <dbReference type="EMBL" id="KAF0895181.1"/>
    </source>
</evidence>
<dbReference type="Gene3D" id="1.20.5.4130">
    <property type="match status" value="1"/>
</dbReference>
<gene>
    <name evidence="7" type="ORF">E2562_008522</name>
</gene>
<proteinExistence type="inferred from homology"/>
<keyword evidence="4" id="KW-0547">Nucleotide-binding</keyword>
<dbReference type="GO" id="GO:0006952">
    <property type="term" value="P:defense response"/>
    <property type="evidence" value="ECO:0007669"/>
    <property type="project" value="UniProtKB-KW"/>
</dbReference>
<dbReference type="EMBL" id="SPHZ02000010">
    <property type="protein sequence ID" value="KAF0895181.1"/>
    <property type="molecule type" value="Genomic_DNA"/>
</dbReference>
<sequence>MAGVGEKMIVGALTGVMGPVLGKLSSLMEQEYFKLKGVRGRMVQLSQELIAINVALDKHAAMDSPDVHVKAWVKEIRELAYDIEDCIDLFVNHEPAGASGLAIGVKRLLRDSIGKLRGLHHRHKFADQIQDLKDVAADIYERKVKYKLDDCSSATTHEEIDPRLPWIFEEAEELVGMERRTEKFINQFVDYSTTARQRSVVSIFGPGGLGKTTLAYQYKPLACTF</sequence>
<evidence type="ECO:0000256" key="2">
    <source>
        <dbReference type="ARBA" id="ARBA00022614"/>
    </source>
</evidence>
<dbReference type="GO" id="GO:0000166">
    <property type="term" value="F:nucleotide binding"/>
    <property type="evidence" value="ECO:0007669"/>
    <property type="project" value="UniProtKB-KW"/>
</dbReference>
<dbReference type="SUPFAM" id="SSF52540">
    <property type="entry name" value="P-loop containing nucleoside triphosphate hydrolases"/>
    <property type="match status" value="1"/>
</dbReference>
<keyword evidence="8" id="KW-1185">Reference proteome</keyword>
<evidence type="ECO:0000259" key="6">
    <source>
        <dbReference type="Pfam" id="PF18052"/>
    </source>
</evidence>
<dbReference type="CDD" id="cd14798">
    <property type="entry name" value="RX-CC_like"/>
    <property type="match status" value="1"/>
</dbReference>
<reference evidence="7 8" key="1">
    <citation type="submission" date="2019-11" db="EMBL/GenBank/DDBJ databases">
        <title>Whole genome sequence of Oryza granulata.</title>
        <authorList>
            <person name="Li W."/>
        </authorList>
    </citation>
    <scope>NUCLEOTIDE SEQUENCE [LARGE SCALE GENOMIC DNA]</scope>
    <source>
        <strain evidence="8">cv. Menghai</strain>
        <tissue evidence="7">Leaf</tissue>
    </source>
</reference>
<keyword evidence="2" id="KW-0433">Leucine-rich repeat</keyword>
<evidence type="ECO:0000256" key="3">
    <source>
        <dbReference type="ARBA" id="ARBA00022737"/>
    </source>
</evidence>
<dbReference type="InterPro" id="IPR027417">
    <property type="entry name" value="P-loop_NTPase"/>
</dbReference>
<dbReference type="InterPro" id="IPR041118">
    <property type="entry name" value="Rx_N"/>
</dbReference>
<evidence type="ECO:0000256" key="4">
    <source>
        <dbReference type="ARBA" id="ARBA00022741"/>
    </source>
</evidence>
<comment type="caution">
    <text evidence="7">The sequence shown here is derived from an EMBL/GenBank/DDBJ whole genome shotgun (WGS) entry which is preliminary data.</text>
</comment>
<protein>
    <recommendedName>
        <fullName evidence="6">Disease resistance N-terminal domain-containing protein</fullName>
    </recommendedName>
</protein>
<dbReference type="PANTHER" id="PTHR19338:SF68">
    <property type="entry name" value="OS10G0131000 PROTEIN"/>
    <property type="match status" value="1"/>
</dbReference>
<organism evidence="7 8">
    <name type="scientific">Oryza meyeriana var. granulata</name>
    <dbReference type="NCBI Taxonomy" id="110450"/>
    <lineage>
        <taxon>Eukaryota</taxon>
        <taxon>Viridiplantae</taxon>
        <taxon>Streptophyta</taxon>
        <taxon>Embryophyta</taxon>
        <taxon>Tracheophyta</taxon>
        <taxon>Spermatophyta</taxon>
        <taxon>Magnoliopsida</taxon>
        <taxon>Liliopsida</taxon>
        <taxon>Poales</taxon>
        <taxon>Poaceae</taxon>
        <taxon>BOP clade</taxon>
        <taxon>Oryzoideae</taxon>
        <taxon>Oryzeae</taxon>
        <taxon>Oryzinae</taxon>
        <taxon>Oryza</taxon>
        <taxon>Oryza meyeriana</taxon>
    </lineage>
</organism>
<dbReference type="InterPro" id="IPR038005">
    <property type="entry name" value="RX-like_CC"/>
</dbReference>
<keyword evidence="3" id="KW-0677">Repeat</keyword>
<comment type="similarity">
    <text evidence="1">Belongs to the disease resistance NB-LRR family.</text>
</comment>
<accession>A0A6G1C571</accession>
<keyword evidence="5" id="KW-0611">Plant defense</keyword>